<dbReference type="OrthoDB" id="2430314at2759"/>
<dbReference type="GO" id="GO:0004518">
    <property type="term" value="F:nuclease activity"/>
    <property type="evidence" value="ECO:0007669"/>
    <property type="project" value="UniProtKB-KW"/>
</dbReference>
<comment type="similarity">
    <text evidence="3">Belongs to the HARBI1 family.</text>
</comment>
<sequence length="449" mass="50959">MEFGGDDDRAKLTTVEKTTVVAAMMTVLFHCQQERSLGRLRAKIRARRRRTAQVTNVDGLDATAISSVVLQVCYAMGCGVLPLATPRWWMKRRTGGAWEDLKQCDNATEYFREKLRMSPRVFREIAEALSPHLQRCVTFYREPLQPDHIVAYVLYRWASGETYESNTCNFKIGRVFGPVAVRDVTAALLVVYREKNPWSIGVGVWKLVILRAFVGKGFPNYHGCIDGTHVYVDKLANAPSEDYYDRKRRFSVVAQVVVDLNLRLLDVHMGYPGSCHDVWIIQLSSLWARAESGSLFSGLPVMLLFQVQTDGYLVGDNGYPPSEWMVVPYGGIGQHPVEERFDNKQKVARGAVESVFGRPKGMWRLFLRTHKTNMDTLPQQFVVVCILHNILIDAGIPFNENLLWEMDANGVRRRVNLGIQRPLRPMCMESSTGDALILRDALAKRMKVD</sequence>
<dbReference type="Gramene" id="GBG71203">
    <property type="protein sequence ID" value="GBG71203"/>
    <property type="gene ID" value="CBR_g8506"/>
</dbReference>
<keyword evidence="6" id="KW-0378">Hydrolase</keyword>
<dbReference type="InterPro" id="IPR027806">
    <property type="entry name" value="HARBI1_dom"/>
</dbReference>
<dbReference type="Pfam" id="PF13359">
    <property type="entry name" value="DDE_Tnp_4"/>
    <property type="match status" value="1"/>
</dbReference>
<proteinExistence type="inferred from homology"/>
<dbReference type="InterPro" id="IPR045249">
    <property type="entry name" value="HARBI1-like"/>
</dbReference>
<comment type="subcellular location">
    <subcellularLocation>
        <location evidence="2">Nucleus</location>
    </subcellularLocation>
</comment>
<keyword evidence="4" id="KW-0540">Nuclease</keyword>
<dbReference type="GO" id="GO:0046872">
    <property type="term" value="F:metal ion binding"/>
    <property type="evidence" value="ECO:0007669"/>
    <property type="project" value="UniProtKB-KW"/>
</dbReference>
<evidence type="ECO:0000256" key="5">
    <source>
        <dbReference type="ARBA" id="ARBA00022723"/>
    </source>
</evidence>
<accession>A0A388KMN5</accession>
<evidence type="ECO:0000256" key="3">
    <source>
        <dbReference type="ARBA" id="ARBA00006958"/>
    </source>
</evidence>
<keyword evidence="7" id="KW-0539">Nucleus</keyword>
<keyword evidence="5" id="KW-0479">Metal-binding</keyword>
<name>A0A388KMN5_CHABU</name>
<evidence type="ECO:0000256" key="7">
    <source>
        <dbReference type="ARBA" id="ARBA00023242"/>
    </source>
</evidence>
<evidence type="ECO:0000256" key="1">
    <source>
        <dbReference type="ARBA" id="ARBA00001968"/>
    </source>
</evidence>
<dbReference type="EMBL" id="BFEA01000143">
    <property type="protein sequence ID" value="GBG71203.1"/>
    <property type="molecule type" value="Genomic_DNA"/>
</dbReference>
<comment type="cofactor">
    <cofactor evidence="1">
        <name>a divalent metal cation</name>
        <dbReference type="ChEBI" id="CHEBI:60240"/>
    </cofactor>
</comment>
<dbReference type="PANTHER" id="PTHR22930:SF85">
    <property type="entry name" value="GH03217P-RELATED"/>
    <property type="match status" value="1"/>
</dbReference>
<protein>
    <recommendedName>
        <fullName evidence="8">DDE Tnp4 domain-containing protein</fullName>
    </recommendedName>
</protein>
<reference evidence="9 10" key="1">
    <citation type="journal article" date="2018" name="Cell">
        <title>The Chara Genome: Secondary Complexity and Implications for Plant Terrestrialization.</title>
        <authorList>
            <person name="Nishiyama T."/>
            <person name="Sakayama H."/>
            <person name="Vries J.D."/>
            <person name="Buschmann H."/>
            <person name="Saint-Marcoux D."/>
            <person name="Ullrich K.K."/>
            <person name="Haas F.B."/>
            <person name="Vanderstraeten L."/>
            <person name="Becker D."/>
            <person name="Lang D."/>
            <person name="Vosolsobe S."/>
            <person name="Rombauts S."/>
            <person name="Wilhelmsson P.K.I."/>
            <person name="Janitza P."/>
            <person name="Kern R."/>
            <person name="Heyl A."/>
            <person name="Rumpler F."/>
            <person name="Villalobos L.I.A.C."/>
            <person name="Clay J.M."/>
            <person name="Skokan R."/>
            <person name="Toyoda A."/>
            <person name="Suzuki Y."/>
            <person name="Kagoshima H."/>
            <person name="Schijlen E."/>
            <person name="Tajeshwar N."/>
            <person name="Catarino B."/>
            <person name="Hetherington A.J."/>
            <person name="Saltykova A."/>
            <person name="Bonnot C."/>
            <person name="Breuninger H."/>
            <person name="Symeonidi A."/>
            <person name="Radhakrishnan G.V."/>
            <person name="Van Nieuwerburgh F."/>
            <person name="Deforce D."/>
            <person name="Chang C."/>
            <person name="Karol K.G."/>
            <person name="Hedrich R."/>
            <person name="Ulvskov P."/>
            <person name="Glockner G."/>
            <person name="Delwiche C.F."/>
            <person name="Petrasek J."/>
            <person name="Van de Peer Y."/>
            <person name="Friml J."/>
            <person name="Beilby M."/>
            <person name="Dolan L."/>
            <person name="Kohara Y."/>
            <person name="Sugano S."/>
            <person name="Fujiyama A."/>
            <person name="Delaux P.-M."/>
            <person name="Quint M."/>
            <person name="TheiBen G."/>
            <person name="Hagemann M."/>
            <person name="Harholt J."/>
            <person name="Dunand C."/>
            <person name="Zachgo S."/>
            <person name="Langdale J."/>
            <person name="Maumus F."/>
            <person name="Straeten D.V.D."/>
            <person name="Gould S.B."/>
            <person name="Rensing S.A."/>
        </authorList>
    </citation>
    <scope>NUCLEOTIDE SEQUENCE [LARGE SCALE GENOMIC DNA]</scope>
    <source>
        <strain evidence="9 10">S276</strain>
    </source>
</reference>
<dbReference type="PANTHER" id="PTHR22930">
    <property type="match status" value="1"/>
</dbReference>
<evidence type="ECO:0000313" key="9">
    <source>
        <dbReference type="EMBL" id="GBG71203.1"/>
    </source>
</evidence>
<feature type="domain" description="DDE Tnp4" evidence="8">
    <location>
        <begin position="225"/>
        <end position="389"/>
    </location>
</feature>
<evidence type="ECO:0000259" key="8">
    <source>
        <dbReference type="Pfam" id="PF13359"/>
    </source>
</evidence>
<evidence type="ECO:0000256" key="6">
    <source>
        <dbReference type="ARBA" id="ARBA00022801"/>
    </source>
</evidence>
<evidence type="ECO:0000256" key="4">
    <source>
        <dbReference type="ARBA" id="ARBA00022722"/>
    </source>
</evidence>
<evidence type="ECO:0000256" key="2">
    <source>
        <dbReference type="ARBA" id="ARBA00004123"/>
    </source>
</evidence>
<organism evidence="9 10">
    <name type="scientific">Chara braunii</name>
    <name type="common">Braun's stonewort</name>
    <dbReference type="NCBI Taxonomy" id="69332"/>
    <lineage>
        <taxon>Eukaryota</taxon>
        <taxon>Viridiplantae</taxon>
        <taxon>Streptophyta</taxon>
        <taxon>Charophyceae</taxon>
        <taxon>Charales</taxon>
        <taxon>Characeae</taxon>
        <taxon>Chara</taxon>
    </lineage>
</organism>
<dbReference type="GO" id="GO:0005634">
    <property type="term" value="C:nucleus"/>
    <property type="evidence" value="ECO:0007669"/>
    <property type="project" value="UniProtKB-SubCell"/>
</dbReference>
<keyword evidence="10" id="KW-1185">Reference proteome</keyword>
<evidence type="ECO:0000313" key="10">
    <source>
        <dbReference type="Proteomes" id="UP000265515"/>
    </source>
</evidence>
<dbReference type="Proteomes" id="UP000265515">
    <property type="component" value="Unassembled WGS sequence"/>
</dbReference>
<comment type="caution">
    <text evidence="9">The sequence shown here is derived from an EMBL/GenBank/DDBJ whole genome shotgun (WGS) entry which is preliminary data.</text>
</comment>
<gene>
    <name evidence="9" type="ORF">CBR_g8506</name>
</gene>
<dbReference type="AlphaFoldDB" id="A0A388KMN5"/>
<dbReference type="GO" id="GO:0016787">
    <property type="term" value="F:hydrolase activity"/>
    <property type="evidence" value="ECO:0007669"/>
    <property type="project" value="UniProtKB-KW"/>
</dbReference>